<dbReference type="PANTHER" id="PTHR45766">
    <property type="entry name" value="DNA ANNEALING HELICASE AND ENDONUCLEASE ZRANB3 FAMILY MEMBER"/>
    <property type="match status" value="1"/>
</dbReference>
<dbReference type="InterPro" id="IPR027417">
    <property type="entry name" value="P-loop_NTPase"/>
</dbReference>
<dbReference type="EMBL" id="MVCE01000004">
    <property type="protein sequence ID" value="PGF33204.1"/>
    <property type="molecule type" value="Genomic_DNA"/>
</dbReference>
<dbReference type="SMART" id="SM00490">
    <property type="entry name" value="HELICc"/>
    <property type="match status" value="1"/>
</dbReference>
<dbReference type="SUPFAM" id="SSF52540">
    <property type="entry name" value="P-loop containing nucleoside triphosphate hydrolases"/>
    <property type="match status" value="1"/>
</dbReference>
<dbReference type="Gene3D" id="3.40.50.300">
    <property type="entry name" value="P-loop containing nucleotide triphosphate hydrolases"/>
    <property type="match status" value="1"/>
</dbReference>
<gene>
    <name evidence="2" type="ORF">B1B09_09850</name>
</gene>
<dbReference type="InterPro" id="IPR001650">
    <property type="entry name" value="Helicase_C-like"/>
</dbReference>
<evidence type="ECO:0000256" key="1">
    <source>
        <dbReference type="ARBA" id="ARBA00022801"/>
    </source>
</evidence>
<dbReference type="GeneID" id="92857558"/>
<sequence>MKRRHRNDPEVSSVAGADWAKRKPPQNLLVKATAAEDAVADELEQVWLHPTGSSPYSGAASALFPWTIAKAFLSSPAALRQTISERRRRITAHPTTPDQQVEIEALDRLNELNDAVFDSSAKYDELVRYLRSIGIDRRSSERVVVFAERVATLCWLRDRLRGDLCLAEDQIAVLHGGLSDTEQQQIVESFKQSNSPIRVLVTGDVASEGVNLHQQCHELIHFDIPWSLIRIEQRNGRIDRYGQRHSPQITTLLLEPSNPVFRGDLRVLSRLLKREQEAHEALGDAGSLMGRYSASAEEEDIKLVLAGRRDFNDVVRSVDELSPEDSLACLLASLNAPTDDKPPSAKFTEPSPLYPRPVDFLREALEAYYTTPSAAPTDTGRGGGVSWRDHGDGVVEFIPPADLRQRLEVLPQSYLQDRHVLERFSLATDETVAQAQLVRALTDDSDSSWPEAHYLSPLHPVLDWAADRALSKLSRNAVYVVRGKVDLPAVLAVGTLTDRRGLVVAASWMCIRFLDPENLTSPWITMHTSSADMLADVGVGADMSNPGPVARPDDLKPLVELAMNAADEELKSTFDAAKEGTQDRIAAWNHKTVAWQEDSQTLIPNHALRIRRTSVEEEKQLIADMEPQQKLARPLLVVVPENYPTAHEECAHAKQ</sequence>
<proteinExistence type="predicted"/>
<keyword evidence="2" id="KW-0347">Helicase</keyword>
<keyword evidence="2" id="KW-0547">Nucleotide-binding</keyword>
<dbReference type="PANTHER" id="PTHR45766:SF6">
    <property type="entry name" value="SWI_SNF-RELATED MATRIX-ASSOCIATED ACTIN-DEPENDENT REGULATOR OF CHROMATIN SUBFAMILY A-LIKE PROTEIN 1"/>
    <property type="match status" value="1"/>
</dbReference>
<evidence type="ECO:0000313" key="2">
    <source>
        <dbReference type="EMBL" id="PGF33204.1"/>
    </source>
</evidence>
<keyword evidence="1" id="KW-0378">Hydrolase</keyword>
<dbReference type="GO" id="GO:0016787">
    <property type="term" value="F:hydrolase activity"/>
    <property type="evidence" value="ECO:0007669"/>
    <property type="project" value="UniProtKB-KW"/>
</dbReference>
<keyword evidence="2" id="KW-0067">ATP-binding</keyword>
<reference evidence="2 3" key="1">
    <citation type="submission" date="2017-02" db="EMBL/GenBank/DDBJ databases">
        <title>Prevalence of linear plasmids in Cutibacterium acnes isolates obtained from cancerous prostatic tissue.</title>
        <authorList>
            <person name="Davidsson S."/>
            <person name="Bruggemann H."/>
        </authorList>
    </citation>
    <scope>NUCLEOTIDE SEQUENCE [LARGE SCALE GENOMIC DNA]</scope>
    <source>
        <strain evidence="2 3">11-78</strain>
    </source>
</reference>
<dbReference type="OrthoDB" id="9814088at2"/>
<dbReference type="GO" id="GO:0004386">
    <property type="term" value="F:helicase activity"/>
    <property type="evidence" value="ECO:0007669"/>
    <property type="project" value="UniProtKB-KW"/>
</dbReference>
<name>A0A2B7IXZ3_CUTAC</name>
<dbReference type="RefSeq" id="WP_002518437.1">
    <property type="nucleotide sequence ID" value="NZ_AP019664.1"/>
</dbReference>
<comment type="caution">
    <text evidence="2">The sequence shown here is derived from an EMBL/GenBank/DDBJ whole genome shotgun (WGS) entry which is preliminary data.</text>
</comment>
<dbReference type="Proteomes" id="UP000226191">
    <property type="component" value="Unassembled WGS sequence"/>
</dbReference>
<organism evidence="2 3">
    <name type="scientific">Cutibacterium acnes</name>
    <name type="common">Propionibacterium acnes</name>
    <dbReference type="NCBI Taxonomy" id="1747"/>
    <lineage>
        <taxon>Bacteria</taxon>
        <taxon>Bacillati</taxon>
        <taxon>Actinomycetota</taxon>
        <taxon>Actinomycetes</taxon>
        <taxon>Propionibacteriales</taxon>
        <taxon>Propionibacteriaceae</taxon>
        <taxon>Cutibacterium</taxon>
    </lineage>
</organism>
<dbReference type="PROSITE" id="PS51194">
    <property type="entry name" value="HELICASE_CTER"/>
    <property type="match status" value="1"/>
</dbReference>
<evidence type="ECO:0000313" key="3">
    <source>
        <dbReference type="Proteomes" id="UP000226191"/>
    </source>
</evidence>
<dbReference type="CDD" id="cd18793">
    <property type="entry name" value="SF2_C_SNF"/>
    <property type="match status" value="1"/>
</dbReference>
<dbReference type="InterPro" id="IPR049730">
    <property type="entry name" value="SNF2/RAD54-like_C"/>
</dbReference>
<protein>
    <submittedName>
        <fullName evidence="2">Helicase</fullName>
    </submittedName>
</protein>
<accession>A0A2B7IXZ3</accession>
<dbReference type="Pfam" id="PF00271">
    <property type="entry name" value="Helicase_C"/>
    <property type="match status" value="1"/>
</dbReference>
<dbReference type="AlphaFoldDB" id="A0A2B7IXZ3"/>